<name>A0AAW0S8M3_9HYPO</name>
<proteinExistence type="predicted"/>
<accession>A0AAW0S8M3</accession>
<sequence length="244" mass="27711">MASSDLAAVLAEVFGHLQIDQGRPRKGVIDQVLVPDLCQRRLTLIAGDDPCFGPARQHCEKYSIDQTSNRYTNFVRLLSGYKEFPFILLQNPSNHHQPFEEMTRCPTIDFISTRLRESGLHINEVPIIDICSLFSDNELRSMNAQERANAMEDSYKMVEEILGILQPRMIVVCQCVTEYGGMNSQIWTPAKNALARKLCSSVSEARAGRAVRVRHGRLDAWAIKGMHPIRAIRRFQDGHEEEDQ</sequence>
<dbReference type="Proteomes" id="UP001397290">
    <property type="component" value="Unassembled WGS sequence"/>
</dbReference>
<dbReference type="EMBL" id="JAAHCF010000009">
    <property type="protein sequence ID" value="KAK8150693.1"/>
    <property type="molecule type" value="Genomic_DNA"/>
</dbReference>
<organism evidence="1 2">
    <name type="scientific">Beauveria asiatica</name>
    <dbReference type="NCBI Taxonomy" id="1069075"/>
    <lineage>
        <taxon>Eukaryota</taxon>
        <taxon>Fungi</taxon>
        <taxon>Dikarya</taxon>
        <taxon>Ascomycota</taxon>
        <taxon>Pezizomycotina</taxon>
        <taxon>Sordariomycetes</taxon>
        <taxon>Hypocreomycetidae</taxon>
        <taxon>Hypocreales</taxon>
        <taxon>Cordycipitaceae</taxon>
        <taxon>Beauveria</taxon>
    </lineage>
</organism>
<keyword evidence="2" id="KW-1185">Reference proteome</keyword>
<gene>
    <name evidence="1" type="ORF">G3M48_010160</name>
</gene>
<reference evidence="1 2" key="1">
    <citation type="submission" date="2020-02" db="EMBL/GenBank/DDBJ databases">
        <title>Comparative genomics of the hypocrealean fungal genus Beauvera.</title>
        <authorList>
            <person name="Showalter D.N."/>
            <person name="Bushley K.E."/>
            <person name="Rehner S.A."/>
        </authorList>
    </citation>
    <scope>NUCLEOTIDE SEQUENCE [LARGE SCALE GENOMIC DNA]</scope>
    <source>
        <strain evidence="1 2">ARSEF4384</strain>
    </source>
</reference>
<comment type="caution">
    <text evidence="1">The sequence shown here is derived from an EMBL/GenBank/DDBJ whole genome shotgun (WGS) entry which is preliminary data.</text>
</comment>
<dbReference type="AlphaFoldDB" id="A0AAW0S8M3"/>
<evidence type="ECO:0000313" key="1">
    <source>
        <dbReference type="EMBL" id="KAK8150693.1"/>
    </source>
</evidence>
<evidence type="ECO:0000313" key="2">
    <source>
        <dbReference type="Proteomes" id="UP001397290"/>
    </source>
</evidence>
<protein>
    <submittedName>
        <fullName evidence="1">Uncharacterized protein</fullName>
    </submittedName>
</protein>